<dbReference type="Proteomes" id="UP000238916">
    <property type="component" value="Unassembled WGS sequence"/>
</dbReference>
<proteinExistence type="predicted"/>
<feature type="coiled-coil region" evidence="1">
    <location>
        <begin position="9"/>
        <end position="36"/>
    </location>
</feature>
<keyword evidence="1" id="KW-0175">Coiled coil</keyword>
<dbReference type="OrthoDB" id="1799331at2"/>
<name>A0A2U3L6F8_9FIRM</name>
<accession>A0A2U3L6F8</accession>
<organism evidence="2 3">
    <name type="scientific">Candidatus Desulfosporosinus infrequens</name>
    <dbReference type="NCBI Taxonomy" id="2043169"/>
    <lineage>
        <taxon>Bacteria</taxon>
        <taxon>Bacillati</taxon>
        <taxon>Bacillota</taxon>
        <taxon>Clostridia</taxon>
        <taxon>Eubacteriales</taxon>
        <taxon>Desulfitobacteriaceae</taxon>
        <taxon>Desulfosporosinus</taxon>
    </lineage>
</organism>
<gene>
    <name evidence="2" type="ORF">SBF1_390002</name>
</gene>
<evidence type="ECO:0000256" key="1">
    <source>
        <dbReference type="SAM" id="Coils"/>
    </source>
</evidence>
<reference evidence="3" key="1">
    <citation type="submission" date="2018-02" db="EMBL/GenBank/DDBJ databases">
        <authorList>
            <person name="Hausmann B."/>
        </authorList>
    </citation>
    <scope>NUCLEOTIDE SEQUENCE [LARGE SCALE GENOMIC DNA]</scope>
    <source>
        <strain evidence="3">Peat soil MAG SbF1</strain>
    </source>
</reference>
<evidence type="ECO:0000313" key="2">
    <source>
        <dbReference type="EMBL" id="SPF47477.1"/>
    </source>
</evidence>
<sequence>MSNKDAAKREILASELGQLKEEYSQMEQAYDELKTQASQIQPQGFVTNQQPPANGLGQLQDTFYQEANIEVTGEVEQPRD</sequence>
<dbReference type="EMBL" id="OMOF01000323">
    <property type="protein sequence ID" value="SPF47477.1"/>
    <property type="molecule type" value="Genomic_DNA"/>
</dbReference>
<evidence type="ECO:0000313" key="3">
    <source>
        <dbReference type="Proteomes" id="UP000238916"/>
    </source>
</evidence>
<dbReference type="AlphaFoldDB" id="A0A2U3L6F8"/>
<protein>
    <submittedName>
        <fullName evidence="2">Uncharacterized protein</fullName>
    </submittedName>
</protein>